<keyword evidence="4" id="KW-1185">Reference proteome</keyword>
<protein>
    <submittedName>
        <fullName evidence="3">FAD-binding oxidoreductase</fullName>
    </submittedName>
</protein>
<keyword evidence="1" id="KW-0560">Oxidoreductase</keyword>
<evidence type="ECO:0000256" key="1">
    <source>
        <dbReference type="ARBA" id="ARBA00023002"/>
    </source>
</evidence>
<dbReference type="RefSeq" id="WP_394842880.1">
    <property type="nucleotide sequence ID" value="NZ_CP089982.1"/>
</dbReference>
<dbReference type="Pfam" id="PF01266">
    <property type="entry name" value="DAO"/>
    <property type="match status" value="1"/>
</dbReference>
<evidence type="ECO:0000313" key="3">
    <source>
        <dbReference type="EMBL" id="WXA92263.1"/>
    </source>
</evidence>
<dbReference type="EMBL" id="CP089982">
    <property type="protein sequence ID" value="WXA92263.1"/>
    <property type="molecule type" value="Genomic_DNA"/>
</dbReference>
<dbReference type="PANTHER" id="PTHR13847:SF289">
    <property type="entry name" value="GLYCINE OXIDASE"/>
    <property type="match status" value="1"/>
</dbReference>
<dbReference type="InterPro" id="IPR006076">
    <property type="entry name" value="FAD-dep_OxRdtase"/>
</dbReference>
<evidence type="ECO:0000259" key="2">
    <source>
        <dbReference type="Pfam" id="PF01266"/>
    </source>
</evidence>
<dbReference type="InterPro" id="IPR036188">
    <property type="entry name" value="FAD/NAD-bd_sf"/>
</dbReference>
<evidence type="ECO:0000313" key="4">
    <source>
        <dbReference type="Proteomes" id="UP001379533"/>
    </source>
</evidence>
<dbReference type="Gene3D" id="3.30.9.10">
    <property type="entry name" value="D-Amino Acid Oxidase, subunit A, domain 2"/>
    <property type="match status" value="1"/>
</dbReference>
<sequence>MRVAVIGGGVIGCATALALAKRGADVVLLERAVPGSEASSAAAGMLGAGAEVEEESPERISYFVRARDAYAEWTEELRRETGIDVGYRVSGILHVLPDSGEEREKILRIVSVQRELGQRAEILDVAAAREIEPELAPKAGTFAYFPDDSQVDPPALVRALVAHLGKMRNVTMRIGAVVERVLLEGDRCTGVALASAPDDGETIVRADATVLAAGSWSSLIPGMAGAADLSPVRPARGQVVQLEERPPRLRTMIVNGHAYAVPRGDGRVYCGSTVEFVGYRREVTAGALRDILDGTIAAVPGLAHAALSATWVGFRPHADRPLVGRSSIPGLFWGTGHYRSGIVLAKLTADEIAQSILG</sequence>
<feature type="domain" description="FAD dependent oxidoreductase" evidence="2">
    <location>
        <begin position="2"/>
        <end position="354"/>
    </location>
</feature>
<accession>A0ABZ2K0J2</accession>
<proteinExistence type="predicted"/>
<dbReference type="Proteomes" id="UP001379533">
    <property type="component" value="Chromosome"/>
</dbReference>
<dbReference type="PANTHER" id="PTHR13847">
    <property type="entry name" value="SARCOSINE DEHYDROGENASE-RELATED"/>
    <property type="match status" value="1"/>
</dbReference>
<name>A0ABZ2K0J2_9BACT</name>
<reference evidence="3 4" key="1">
    <citation type="submission" date="2021-12" db="EMBL/GenBank/DDBJ databases">
        <title>Discovery of the Pendulisporaceae a myxobacterial family with distinct sporulation behavior and unique specialized metabolism.</title>
        <authorList>
            <person name="Garcia R."/>
            <person name="Popoff A."/>
            <person name="Bader C.D."/>
            <person name="Loehr J."/>
            <person name="Walesch S."/>
            <person name="Walt C."/>
            <person name="Boldt J."/>
            <person name="Bunk B."/>
            <person name="Haeckl F.J.F.P.J."/>
            <person name="Gunesch A.P."/>
            <person name="Birkelbach J."/>
            <person name="Nuebel U."/>
            <person name="Pietschmann T."/>
            <person name="Bach T."/>
            <person name="Mueller R."/>
        </authorList>
    </citation>
    <scope>NUCLEOTIDE SEQUENCE [LARGE SCALE GENOMIC DNA]</scope>
    <source>
        <strain evidence="3 4">MSr12523</strain>
    </source>
</reference>
<dbReference type="SUPFAM" id="SSF51905">
    <property type="entry name" value="FAD/NAD(P)-binding domain"/>
    <property type="match status" value="1"/>
</dbReference>
<gene>
    <name evidence="3" type="ORF">LZC95_38135</name>
</gene>
<dbReference type="Gene3D" id="3.50.50.60">
    <property type="entry name" value="FAD/NAD(P)-binding domain"/>
    <property type="match status" value="1"/>
</dbReference>
<organism evidence="3 4">
    <name type="scientific">Pendulispora brunnea</name>
    <dbReference type="NCBI Taxonomy" id="2905690"/>
    <lineage>
        <taxon>Bacteria</taxon>
        <taxon>Pseudomonadati</taxon>
        <taxon>Myxococcota</taxon>
        <taxon>Myxococcia</taxon>
        <taxon>Myxococcales</taxon>
        <taxon>Sorangiineae</taxon>
        <taxon>Pendulisporaceae</taxon>
        <taxon>Pendulispora</taxon>
    </lineage>
</organism>